<keyword evidence="3" id="KW-1133">Transmembrane helix</keyword>
<dbReference type="Gene3D" id="3.10.120.10">
    <property type="entry name" value="Cytochrome b5-like heme/steroid binding domain"/>
    <property type="match status" value="1"/>
</dbReference>
<reference evidence="5" key="1">
    <citation type="journal article" date="2014" name="Nat. Genet.">
        <title>Genome and transcriptome of the porcine whipworm Trichuris suis.</title>
        <authorList>
            <person name="Jex A.R."/>
            <person name="Nejsum P."/>
            <person name="Schwarz E.M."/>
            <person name="Hu L."/>
            <person name="Young N.D."/>
            <person name="Hall R.S."/>
            <person name="Korhonen P.K."/>
            <person name="Liao S."/>
            <person name="Thamsborg S."/>
            <person name="Xia J."/>
            <person name="Xu P."/>
            <person name="Wang S."/>
            <person name="Scheerlinck J.P."/>
            <person name="Hofmann A."/>
            <person name="Sternberg P.W."/>
            <person name="Wang J."/>
            <person name="Gasser R.B."/>
        </authorList>
    </citation>
    <scope>NUCLEOTIDE SEQUENCE [LARGE SCALE GENOMIC DNA]</scope>
    <source>
        <strain evidence="5">DCEP-RM93F</strain>
    </source>
</reference>
<feature type="domain" description="Cytochrome b5 heme-binding" evidence="4">
    <location>
        <begin position="54"/>
        <end position="148"/>
    </location>
</feature>
<dbReference type="GO" id="GO:0005783">
    <property type="term" value="C:endoplasmic reticulum"/>
    <property type="evidence" value="ECO:0007669"/>
    <property type="project" value="TreeGrafter"/>
</dbReference>
<dbReference type="PANTHER" id="PTHR10281:SF106">
    <property type="entry name" value="IP06960P-RELATED"/>
    <property type="match status" value="1"/>
</dbReference>
<protein>
    <recommendedName>
        <fullName evidence="4">Cytochrome b5 heme-binding domain-containing protein</fullName>
    </recommendedName>
</protein>
<organism evidence="5">
    <name type="scientific">Trichuris suis</name>
    <name type="common">pig whipworm</name>
    <dbReference type="NCBI Taxonomy" id="68888"/>
    <lineage>
        <taxon>Eukaryota</taxon>
        <taxon>Metazoa</taxon>
        <taxon>Ecdysozoa</taxon>
        <taxon>Nematoda</taxon>
        <taxon>Enoplea</taxon>
        <taxon>Dorylaimia</taxon>
        <taxon>Trichinellida</taxon>
        <taxon>Trichuridae</taxon>
        <taxon>Trichuris</taxon>
    </lineage>
</organism>
<dbReference type="Proteomes" id="UP000030758">
    <property type="component" value="Unassembled WGS sequence"/>
</dbReference>
<dbReference type="PANTHER" id="PTHR10281">
    <property type="entry name" value="MEMBRANE-ASSOCIATED PROGESTERONE RECEPTOR COMPONENT-RELATED"/>
    <property type="match status" value="1"/>
</dbReference>
<feature type="region of interest" description="Disordered" evidence="2">
    <location>
        <begin position="152"/>
        <end position="175"/>
    </location>
</feature>
<dbReference type="EMBL" id="KL367483">
    <property type="protein sequence ID" value="KFD71326.1"/>
    <property type="molecule type" value="Genomic_DNA"/>
</dbReference>
<dbReference type="SUPFAM" id="SSF55856">
    <property type="entry name" value="Cytochrome b5-like heme/steroid binding domain"/>
    <property type="match status" value="1"/>
</dbReference>
<dbReference type="InterPro" id="IPR050577">
    <property type="entry name" value="MAPR/NEUFC/NENF-like"/>
</dbReference>
<gene>
    <name evidence="5" type="ORF">M514_03576</name>
</gene>
<evidence type="ECO:0000256" key="3">
    <source>
        <dbReference type="SAM" id="Phobius"/>
    </source>
</evidence>
<dbReference type="InterPro" id="IPR036400">
    <property type="entry name" value="Cyt_B5-like_heme/steroid_sf"/>
</dbReference>
<keyword evidence="3" id="KW-0472">Membrane</keyword>
<proteinExistence type="inferred from homology"/>
<accession>A0A085NPD0</accession>
<evidence type="ECO:0000313" key="5">
    <source>
        <dbReference type="EMBL" id="KFD71326.1"/>
    </source>
</evidence>
<dbReference type="SMART" id="SM01117">
    <property type="entry name" value="Cyt-b5"/>
    <property type="match status" value="1"/>
</dbReference>
<evidence type="ECO:0000256" key="1">
    <source>
        <dbReference type="ARBA" id="ARBA00038357"/>
    </source>
</evidence>
<sequence>MLYDLGPSSEWLKWIVSVFAILLVYKLANVLRKLFWHKADAESSQLPPLKRHDMDLDELRRYDGSNGRICLAVNGKIYDVTSKRELYGSGVQLLAIRVLIFQFMNSTDISLLKDEHDDLSDLTSSEMNVLMEWALQFDQLYPCVGRLLGPKDEPDVYTEDEESLSSSNEVEENVE</sequence>
<dbReference type="InterPro" id="IPR001199">
    <property type="entry name" value="Cyt_B5-like_heme/steroid-bd"/>
</dbReference>
<dbReference type="AlphaFoldDB" id="A0A085NPD0"/>
<evidence type="ECO:0000256" key="2">
    <source>
        <dbReference type="SAM" id="MobiDB-lite"/>
    </source>
</evidence>
<evidence type="ECO:0000259" key="4">
    <source>
        <dbReference type="SMART" id="SM01117"/>
    </source>
</evidence>
<keyword evidence="3" id="KW-0812">Transmembrane</keyword>
<name>A0A085NPD0_9BILA</name>
<dbReference type="GO" id="GO:0016020">
    <property type="term" value="C:membrane"/>
    <property type="evidence" value="ECO:0007669"/>
    <property type="project" value="TreeGrafter"/>
</dbReference>
<feature type="compositionally biased region" description="Acidic residues" evidence="2">
    <location>
        <begin position="155"/>
        <end position="175"/>
    </location>
</feature>
<feature type="transmembrane region" description="Helical" evidence="3">
    <location>
        <begin position="12"/>
        <end position="28"/>
    </location>
</feature>
<comment type="similarity">
    <text evidence="1">Belongs to the cytochrome b5 family. MAPR subfamily.</text>
</comment>